<dbReference type="AlphaFoldDB" id="A0A0D3BUK4"/>
<protein>
    <submittedName>
        <fullName evidence="1">Uncharacterized protein</fullName>
    </submittedName>
</protein>
<sequence>MYEEFISISGYVCNGLFSIGEDGFGTRRMSNFCKLFRRCQDPEREFHPIRDYLCTEDAKFNGG</sequence>
<dbReference type="HOGENOM" id="CLU_194047_0_0_1"/>
<reference evidence="1 2" key="1">
    <citation type="journal article" date="2014" name="Genome Biol.">
        <title>Transcriptome and methylome profiling reveals relics of genome dominance in the mesopolyploid Brassica oleracea.</title>
        <authorList>
            <person name="Parkin I.A."/>
            <person name="Koh C."/>
            <person name="Tang H."/>
            <person name="Robinson S.J."/>
            <person name="Kagale S."/>
            <person name="Clarke W.E."/>
            <person name="Town C.D."/>
            <person name="Nixon J."/>
            <person name="Krishnakumar V."/>
            <person name="Bidwell S.L."/>
            <person name="Denoeud F."/>
            <person name="Belcram H."/>
            <person name="Links M.G."/>
            <person name="Just J."/>
            <person name="Clarke C."/>
            <person name="Bender T."/>
            <person name="Huebert T."/>
            <person name="Mason A.S."/>
            <person name="Pires J.C."/>
            <person name="Barker G."/>
            <person name="Moore J."/>
            <person name="Walley P.G."/>
            <person name="Manoli S."/>
            <person name="Batley J."/>
            <person name="Edwards D."/>
            <person name="Nelson M.N."/>
            <person name="Wang X."/>
            <person name="Paterson A.H."/>
            <person name="King G."/>
            <person name="Bancroft I."/>
            <person name="Chalhoub B."/>
            <person name="Sharpe A.G."/>
        </authorList>
    </citation>
    <scope>NUCLEOTIDE SEQUENCE</scope>
    <source>
        <strain evidence="1 2">cv. TO1000</strain>
    </source>
</reference>
<proteinExistence type="predicted"/>
<dbReference type="Proteomes" id="UP000032141">
    <property type="component" value="Chromosome C4"/>
</dbReference>
<keyword evidence="2" id="KW-1185">Reference proteome</keyword>
<name>A0A0D3BUK4_BRAOL</name>
<accession>A0A0D3BUK4</accession>
<dbReference type="EnsemblPlants" id="Bo4g076950.1">
    <property type="protein sequence ID" value="Bo4g076950.1"/>
    <property type="gene ID" value="Bo4g076950"/>
</dbReference>
<reference evidence="1" key="2">
    <citation type="submission" date="2015-03" db="UniProtKB">
        <authorList>
            <consortium name="EnsemblPlants"/>
        </authorList>
    </citation>
    <scope>IDENTIFICATION</scope>
</reference>
<evidence type="ECO:0000313" key="1">
    <source>
        <dbReference type="EnsemblPlants" id="Bo4g076950.1"/>
    </source>
</evidence>
<dbReference type="Gramene" id="Bo4g076950.1">
    <property type="protein sequence ID" value="Bo4g076950.1"/>
    <property type="gene ID" value="Bo4g076950"/>
</dbReference>
<organism evidence="1 2">
    <name type="scientific">Brassica oleracea var. oleracea</name>
    <dbReference type="NCBI Taxonomy" id="109376"/>
    <lineage>
        <taxon>Eukaryota</taxon>
        <taxon>Viridiplantae</taxon>
        <taxon>Streptophyta</taxon>
        <taxon>Embryophyta</taxon>
        <taxon>Tracheophyta</taxon>
        <taxon>Spermatophyta</taxon>
        <taxon>Magnoliopsida</taxon>
        <taxon>eudicotyledons</taxon>
        <taxon>Gunneridae</taxon>
        <taxon>Pentapetalae</taxon>
        <taxon>rosids</taxon>
        <taxon>malvids</taxon>
        <taxon>Brassicales</taxon>
        <taxon>Brassicaceae</taxon>
        <taxon>Brassiceae</taxon>
        <taxon>Brassica</taxon>
    </lineage>
</organism>
<evidence type="ECO:0000313" key="2">
    <source>
        <dbReference type="Proteomes" id="UP000032141"/>
    </source>
</evidence>